<reference evidence="2 3" key="1">
    <citation type="submission" date="2016-10" db="EMBL/GenBank/DDBJ databases">
        <authorList>
            <person name="de Groot N.N."/>
        </authorList>
    </citation>
    <scope>NUCLEOTIDE SEQUENCE [LARGE SCALE GENOMIC DNA]</scope>
    <source>
        <strain evidence="2 3">AR40</strain>
    </source>
</reference>
<gene>
    <name evidence="2" type="ORF">SAMN04487884_1484</name>
</gene>
<dbReference type="GO" id="GO:0047355">
    <property type="term" value="F:CDP-glycerol glycerophosphotransferase activity"/>
    <property type="evidence" value="ECO:0007669"/>
    <property type="project" value="InterPro"/>
</dbReference>
<dbReference type="EMBL" id="FOGJ01000048">
    <property type="protein sequence ID" value="SES42320.1"/>
    <property type="molecule type" value="Genomic_DNA"/>
</dbReference>
<dbReference type="AlphaFoldDB" id="A0A1H9X851"/>
<dbReference type="SUPFAM" id="SSF53448">
    <property type="entry name" value="Nucleotide-diphospho-sugar transferases"/>
    <property type="match status" value="1"/>
</dbReference>
<dbReference type="PANTHER" id="PTHR22916:SF3">
    <property type="entry name" value="UDP-GLCNAC:BETAGAL BETA-1,3-N-ACETYLGLUCOSAMINYLTRANSFERASE-LIKE PROTEIN 1"/>
    <property type="match status" value="1"/>
</dbReference>
<keyword evidence="2" id="KW-0808">Transferase</keyword>
<dbReference type="Gene3D" id="3.90.550.10">
    <property type="entry name" value="Spore Coat Polysaccharide Biosynthesis Protein SpsA, Chain A"/>
    <property type="match status" value="1"/>
</dbReference>
<dbReference type="Pfam" id="PF00535">
    <property type="entry name" value="Glycos_transf_2"/>
    <property type="match status" value="1"/>
</dbReference>
<dbReference type="Pfam" id="PF04464">
    <property type="entry name" value="Glyphos_transf"/>
    <property type="match status" value="1"/>
</dbReference>
<organism evidence="2 3">
    <name type="scientific">Butyrivibrio fibrisolvens</name>
    <dbReference type="NCBI Taxonomy" id="831"/>
    <lineage>
        <taxon>Bacteria</taxon>
        <taxon>Bacillati</taxon>
        <taxon>Bacillota</taxon>
        <taxon>Clostridia</taxon>
        <taxon>Lachnospirales</taxon>
        <taxon>Lachnospiraceae</taxon>
        <taxon>Butyrivibrio</taxon>
    </lineage>
</organism>
<name>A0A1H9X851_BUTFI</name>
<dbReference type="CDD" id="cd00761">
    <property type="entry name" value="Glyco_tranf_GTA_type"/>
    <property type="match status" value="1"/>
</dbReference>
<dbReference type="Gene3D" id="3.40.50.12580">
    <property type="match status" value="1"/>
</dbReference>
<accession>A0A1H9X851</accession>
<dbReference type="Proteomes" id="UP000182584">
    <property type="component" value="Unassembled WGS sequence"/>
</dbReference>
<protein>
    <submittedName>
        <fullName evidence="2">CDP-glycerol glycerophosphotransferase, TagB/SpsB family</fullName>
    </submittedName>
</protein>
<dbReference type="InterPro" id="IPR001173">
    <property type="entry name" value="Glyco_trans_2-like"/>
</dbReference>
<evidence type="ECO:0000259" key="1">
    <source>
        <dbReference type="Pfam" id="PF00535"/>
    </source>
</evidence>
<dbReference type="RefSeq" id="WP_074759038.1">
    <property type="nucleotide sequence ID" value="NZ_FOGJ01000048.1"/>
</dbReference>
<proteinExistence type="predicted"/>
<dbReference type="PANTHER" id="PTHR22916">
    <property type="entry name" value="GLYCOSYLTRANSFERASE"/>
    <property type="match status" value="1"/>
</dbReference>
<dbReference type="OrthoDB" id="9807097at2"/>
<dbReference type="SUPFAM" id="SSF53756">
    <property type="entry name" value="UDP-Glycosyltransferase/glycogen phosphorylase"/>
    <property type="match status" value="1"/>
</dbReference>
<dbReference type="GO" id="GO:0016758">
    <property type="term" value="F:hexosyltransferase activity"/>
    <property type="evidence" value="ECO:0007669"/>
    <property type="project" value="UniProtKB-ARBA"/>
</dbReference>
<evidence type="ECO:0000313" key="3">
    <source>
        <dbReference type="Proteomes" id="UP000182584"/>
    </source>
</evidence>
<dbReference type="InterPro" id="IPR029044">
    <property type="entry name" value="Nucleotide-diphossugar_trans"/>
</dbReference>
<dbReference type="InterPro" id="IPR043148">
    <property type="entry name" value="TagF_C"/>
</dbReference>
<evidence type="ECO:0000313" key="2">
    <source>
        <dbReference type="EMBL" id="SES42320.1"/>
    </source>
</evidence>
<dbReference type="InterPro" id="IPR007554">
    <property type="entry name" value="Glycerophosphate_synth"/>
</dbReference>
<feature type="domain" description="Glycosyltransferase 2-like" evidence="1">
    <location>
        <begin position="16"/>
        <end position="161"/>
    </location>
</feature>
<dbReference type="GO" id="GO:0016020">
    <property type="term" value="C:membrane"/>
    <property type="evidence" value="ECO:0007669"/>
    <property type="project" value="InterPro"/>
</dbReference>
<sequence length="903" mass="106057">MGVKTVQKNGYKYKVSVVTAVYNVQNYVAEMIESILHQTLGIKNIQLILVDDGSTDDSGIICDSYAKKYPGNIFVYHKENGGVSSARNYGLKHVEGKYVNFCDSDDMLKRDALEKMYSFLEKNNEYVDVVSIPMRFIGEKKGEHPLNYKFNETRIIDLQKDYDCIQMAVNSAMIKRECMLSFDESLSFSEDSRLINEILLGKMRYGVIANTFYGYRKRDTGDSLLDICRSRPIYYNVAVKKFAQAIIQVSKNIVGYIPKFIQYICLYNLYWRFKAYPLVQSGVLNDKEIEDYTNNIKDVLGCIESEVIMNSRILDSYKCAVIKLNNPNEYKLSYSEDGNQLRQIVGDCTFCNIGLYPAFFEFIHFDNSHMQLEGYVRGFLPSDTFKLYFAFDNDSERYYADLHERNNKCDYFLGEVITYATQFTAAVPINDRGSSKLGLYLDYNGKSVRYENIRFAKFFPLSEKLQNSYFYKNRILFKWHNNEININKDVSKIRLIKCEVRLLLELISSGDRYVRRGAIIRALYHVLKLFKRKQIWIIGDRPGRADDNGEALFEFLCTMVKNPNISVFFMLNKDSNDFSRVSKIGKVIDFHSIKYKMLALLCDVFAFSQGDDWTFNSFDYLIYIYKDIMYSQRFVFLQHGIIKDDLSRWLNRYNKNIDIFVVSTQKEYESVLECDYGYTGKQVKLTGLPRYDYLYDDSNNKNVITIMPTWRQYLVGNYDLQNDTRVVLNKFDKTAYCLMYKSLFNNSRLFEALKNNGYEIQLMLHPAMPRECITYFEIGNEVKVLDLSTRYRDIYAMSKMVITDYSSAVFDFAYLKKPILYYQADKDEFFSGKHIYEKGYFDYEKDGFGEVAYDVEKLVDFIIEYINNGCILKEKYLKRINNTFYYHDKNNCARVYEQLLRLN</sequence>